<proteinExistence type="predicted"/>
<evidence type="ECO:0000313" key="2">
    <source>
        <dbReference type="Proteomes" id="UP000187455"/>
    </source>
</evidence>
<dbReference type="AlphaFoldDB" id="A0A1R0GSP4"/>
<keyword evidence="2" id="KW-1185">Reference proteome</keyword>
<organism evidence="1 2">
    <name type="scientific">Smittium mucronatum</name>
    <dbReference type="NCBI Taxonomy" id="133383"/>
    <lineage>
        <taxon>Eukaryota</taxon>
        <taxon>Fungi</taxon>
        <taxon>Fungi incertae sedis</taxon>
        <taxon>Zoopagomycota</taxon>
        <taxon>Kickxellomycotina</taxon>
        <taxon>Harpellomycetes</taxon>
        <taxon>Harpellales</taxon>
        <taxon>Legeriomycetaceae</taxon>
        <taxon>Smittium</taxon>
    </lineage>
</organism>
<accession>A0A1R0GSP4</accession>
<evidence type="ECO:0000313" key="1">
    <source>
        <dbReference type="EMBL" id="OLY79895.1"/>
    </source>
</evidence>
<name>A0A1R0GSP4_9FUNG</name>
<dbReference type="Proteomes" id="UP000187455">
    <property type="component" value="Unassembled WGS sequence"/>
</dbReference>
<comment type="caution">
    <text evidence="1">The sequence shown here is derived from an EMBL/GenBank/DDBJ whole genome shotgun (WGS) entry which is preliminary data.</text>
</comment>
<protein>
    <submittedName>
        <fullName evidence="1">Uncharacterized protein</fullName>
    </submittedName>
</protein>
<reference evidence="1 2" key="1">
    <citation type="journal article" date="2016" name="Mol. Biol. Evol.">
        <title>Genome-Wide Survey of Gut Fungi (Harpellales) Reveals the First Horizontally Transferred Ubiquitin Gene from a Mosquito Host.</title>
        <authorList>
            <person name="Wang Y."/>
            <person name="White M.M."/>
            <person name="Kvist S."/>
            <person name="Moncalvo J.M."/>
        </authorList>
    </citation>
    <scope>NUCLEOTIDE SEQUENCE [LARGE SCALE GENOMIC DNA]</scope>
    <source>
        <strain evidence="1 2">ALG-7-W6</strain>
    </source>
</reference>
<gene>
    <name evidence="1" type="ORF">AYI68_g6025</name>
</gene>
<dbReference type="EMBL" id="LSSL01004003">
    <property type="protein sequence ID" value="OLY79895.1"/>
    <property type="molecule type" value="Genomic_DNA"/>
</dbReference>
<sequence>MSETAVASSVSLKEYDGIEKKYGSAGSDETGPEEHNLPQVLHEIPPDTGYAWVFQCLWRVFDILLADDIQDGRCEQCRMDQQYNHHYDANWWVGREFDYQSDWAPEYVFPRHGIGYGWVDLVLIFKQNLAARYNPRHYLRVRLVAHCERFAAHTSPMV</sequence>